<dbReference type="InterPro" id="IPR016024">
    <property type="entry name" value="ARM-type_fold"/>
</dbReference>
<proteinExistence type="inferred from homology"/>
<dbReference type="GO" id="GO:0005634">
    <property type="term" value="C:nucleus"/>
    <property type="evidence" value="ECO:0007669"/>
    <property type="project" value="TreeGrafter"/>
</dbReference>
<dbReference type="Pfam" id="PF16507">
    <property type="entry name" value="HEAT_PSME4_mid"/>
    <property type="match status" value="1"/>
</dbReference>
<dbReference type="Gene3D" id="1.25.10.10">
    <property type="entry name" value="Leucine-rich Repeat Variant"/>
    <property type="match status" value="1"/>
</dbReference>
<feature type="domain" description="Proteasome activator Blm10 middle HEAT repeats region" evidence="7">
    <location>
        <begin position="309"/>
        <end position="444"/>
    </location>
</feature>
<dbReference type="GO" id="GO:0070628">
    <property type="term" value="F:proteasome binding"/>
    <property type="evidence" value="ECO:0007669"/>
    <property type="project" value="InterPro"/>
</dbReference>
<reference evidence="8" key="1">
    <citation type="submission" date="2023-01" db="EMBL/GenBank/DDBJ databases">
        <title>Metagenome sequencing of chrysophaentin producing Chrysophaeum taylorii.</title>
        <authorList>
            <person name="Davison J."/>
            <person name="Bewley C."/>
        </authorList>
    </citation>
    <scope>NUCLEOTIDE SEQUENCE</scope>
    <source>
        <strain evidence="8">NIES-1699</strain>
    </source>
</reference>
<feature type="region of interest" description="Disordered" evidence="5">
    <location>
        <begin position="829"/>
        <end position="852"/>
    </location>
</feature>
<keyword evidence="3" id="KW-0227">DNA damage</keyword>
<organism evidence="8 9">
    <name type="scientific">Chrysophaeum taylorii</name>
    <dbReference type="NCBI Taxonomy" id="2483200"/>
    <lineage>
        <taxon>Eukaryota</taxon>
        <taxon>Sar</taxon>
        <taxon>Stramenopiles</taxon>
        <taxon>Ochrophyta</taxon>
        <taxon>Pelagophyceae</taxon>
        <taxon>Pelagomonadales</taxon>
        <taxon>Pelagomonadaceae</taxon>
        <taxon>Chrysophaeum</taxon>
    </lineage>
</organism>
<dbReference type="PANTHER" id="PTHR32170">
    <property type="entry name" value="PROTEASOME ACTIVATOR COMPLEX SUBUNIT 4"/>
    <property type="match status" value="1"/>
</dbReference>
<keyword evidence="4" id="KW-0234">DNA repair</keyword>
<dbReference type="GO" id="GO:0005829">
    <property type="term" value="C:cytosol"/>
    <property type="evidence" value="ECO:0007669"/>
    <property type="project" value="TreeGrafter"/>
</dbReference>
<dbReference type="EMBL" id="JAQMWT010000544">
    <property type="protein sequence ID" value="KAJ8599812.1"/>
    <property type="molecule type" value="Genomic_DNA"/>
</dbReference>
<name>A0AAD7U9F1_9STRA</name>
<dbReference type="InterPro" id="IPR032430">
    <property type="entry name" value="Blm10_mid"/>
</dbReference>
<sequence length="1748" mass="187696">MEQEVHWLNRDVGVEEESKRVAEVRGLVAEASGAGSVSGVGRACAGVKCLLELKYRIPTSERAAWIRSCFAAGLEAGLPNAEKLLETARRLLEVPANTRDELRLHYSCDANDLIKALRDPGRKFFASAERVSARRRALCGFVDEARRYATPESSRVAWLSLRDIIRAGGPMSHDANFALGLLRACSSAVPDEDAAKEWAVSWVRWTGGGCCVEADATWLTLLCRARKSLAAAVFEEATTARVFAETYRRAGVPVGGARALESTWRAWPARYRWLAFVGGDAPQERCLRKLAKLSMSAVAFDPEKHLDKLSRLAKMLRPYFHPSNAGPWTPRLGLLLAELSRELATCVAKERFREGDGVGPKTARDAVALLAPLARDALYSRHSAMVAASIAALRDLCGVHPRLVAEVCVPALGAALDVEAAVWAHQAPAALRALAALARPLLVRRSLWTDNPDSDEFLRDPLRSQRAAFFDGCFPSASSAAAADDDCFAAAAAAVVVVAKEGEAARTTRPPLAGVLVEMMKAALAAVDAADDAKTRCALLFFDSVLRWVPSLSRSTDEEAAELAEEWAPLFLERLLATLEHRDAAHKVSKNGVVASARDAASAELVRSVTTRLFWRLDGRAKTRCKEVVAAWIRSAPPRAASAKDAASVVAACVAGGGADDLVAELREEAAVPARTPSRFAFGLRLLAGATRASPPSRIAAPRALAQLEAALDRGLAHDDKTVSKAARKLLRDALRGLLERRCVPEAATAWPSEEEEEGEFAAAAAAAAVEGVFEWIEPTEDAVAAAARLVDRFALAPLRQASSSSSSRTTAHERVRALRQLTHGARGACSALGDHHQDGGDDDDDGGGDHHLSSPLHAGFVARGLSRSAAIALLLNAMENEDAMDDPKVARSALKAARVLLALRRSVHAYRARASVAAIRARRRALGVDAATRELARLERRAEPRGRDDQIERAMVHSWARSLDAAHRDVRRISKSRSTAALYEKMLQKVLELATHFYADVRNAALDVLDACWPLYSWALKPRLGTAVSWLSPHKPAPVLLGAAGFLTSRAAVRKLTSDEKLSGALCEKAVDLDSTISCLPVDDRDEVADRLDAVVAAYAARHCRPPADAPTLARRALARAVDPASHWRHRFVAAFVATHAASAAVTSDLVPFVLENAAKSDDEPLPRLALAALMRWVASYEEKATTNNNADEDLLLFRAFFSDNEEEDSRLNGLVSALQREHRRERARDDDEATRASSPIVEALVREARHSEPWAVFPKSMAPYSSRGFRSRHARFIKRLVRLSGASPERLSRAADACIERALASERGAACAAAAEVWAGALRVQLRRGLETASFYPTIRKALRGSSPDHALCWADAVRYAGGGKAADALAASDLLRLLTRDWASLLSASSSSEGNWAQTAKALAVAPSVLYELSAPSSAALGLRLKPLLLDAVDHEYAAVRERIGQCLGALAGGAVPFGAVLGVEDLASLLRVVDRRRRETAFAWARHAARDGEFRVVAGLLACALDGLADPDEDHRALATATISAVMHAARGPPDASSLRALAEALAEARRHPKWRARAAVAAFLGAFAARHAFLLAPEDRAAATNALLRLASDDASEVRDAACASLAAIISASPTASLAETCLENATVLLPDNNNSKSNKNSGELRIGAVQALGASVLAFPYDVPPHVPRALVVLAQHSNAAAAAAASDSKRHHAAAVKDAVKATYAEFKRTHADTWDFIKPFFTQDQHDALADILTTGDYLV</sequence>
<dbReference type="InterPro" id="IPR011989">
    <property type="entry name" value="ARM-like"/>
</dbReference>
<dbReference type="InterPro" id="IPR035309">
    <property type="entry name" value="PSME4"/>
</dbReference>
<evidence type="ECO:0000313" key="8">
    <source>
        <dbReference type="EMBL" id="KAJ8599812.1"/>
    </source>
</evidence>
<comment type="caution">
    <text evidence="8">The sequence shown here is derived from an EMBL/GenBank/DDBJ whole genome shotgun (WGS) entry which is preliminary data.</text>
</comment>
<evidence type="ECO:0000256" key="3">
    <source>
        <dbReference type="ARBA" id="ARBA00022763"/>
    </source>
</evidence>
<dbReference type="GO" id="GO:0010499">
    <property type="term" value="P:proteasomal ubiquitin-independent protein catabolic process"/>
    <property type="evidence" value="ECO:0007669"/>
    <property type="project" value="TreeGrafter"/>
</dbReference>
<evidence type="ECO:0008006" key="10">
    <source>
        <dbReference type="Google" id="ProtNLM"/>
    </source>
</evidence>
<dbReference type="Proteomes" id="UP001230188">
    <property type="component" value="Unassembled WGS sequence"/>
</dbReference>
<evidence type="ECO:0000256" key="2">
    <source>
        <dbReference type="ARBA" id="ARBA00022737"/>
    </source>
</evidence>
<dbReference type="InterPro" id="IPR021843">
    <property type="entry name" value="PSME4_C"/>
</dbReference>
<keyword evidence="9" id="KW-1185">Reference proteome</keyword>
<gene>
    <name evidence="8" type="ORF">CTAYLR_004008</name>
</gene>
<dbReference type="SUPFAM" id="SSF48371">
    <property type="entry name" value="ARM repeat"/>
    <property type="match status" value="1"/>
</dbReference>
<dbReference type="GO" id="GO:0006281">
    <property type="term" value="P:DNA repair"/>
    <property type="evidence" value="ECO:0007669"/>
    <property type="project" value="UniProtKB-KW"/>
</dbReference>
<evidence type="ECO:0000256" key="4">
    <source>
        <dbReference type="ARBA" id="ARBA00023204"/>
    </source>
</evidence>
<dbReference type="GO" id="GO:0016504">
    <property type="term" value="F:peptidase activator activity"/>
    <property type="evidence" value="ECO:0007669"/>
    <property type="project" value="InterPro"/>
</dbReference>
<evidence type="ECO:0000313" key="9">
    <source>
        <dbReference type="Proteomes" id="UP001230188"/>
    </source>
</evidence>
<keyword evidence="2" id="KW-0677">Repeat</keyword>
<dbReference type="Pfam" id="PF11919">
    <property type="entry name" value="PSME4_C"/>
    <property type="match status" value="1"/>
</dbReference>
<feature type="domain" description="Proteasome activator complex subunit 4 C-terminal" evidence="6">
    <location>
        <begin position="1652"/>
        <end position="1747"/>
    </location>
</feature>
<protein>
    <recommendedName>
        <fullName evidence="10">Proteasome activator complex subunit 4 C-terminal domain-containing protein</fullName>
    </recommendedName>
</protein>
<dbReference type="PANTHER" id="PTHR32170:SF3">
    <property type="entry name" value="PROTEASOME ACTIVATOR COMPLEX SUBUNIT 4"/>
    <property type="match status" value="1"/>
</dbReference>
<evidence type="ECO:0000259" key="6">
    <source>
        <dbReference type="Pfam" id="PF11919"/>
    </source>
</evidence>
<evidence type="ECO:0000256" key="1">
    <source>
        <dbReference type="ARBA" id="ARBA00005739"/>
    </source>
</evidence>
<evidence type="ECO:0000256" key="5">
    <source>
        <dbReference type="SAM" id="MobiDB-lite"/>
    </source>
</evidence>
<comment type="similarity">
    <text evidence="1">Belongs to the BLM10 family.</text>
</comment>
<evidence type="ECO:0000259" key="7">
    <source>
        <dbReference type="Pfam" id="PF16507"/>
    </source>
</evidence>
<accession>A0AAD7U9F1</accession>